<name>M9RL93_9RHOB</name>
<dbReference type="InterPro" id="IPR001584">
    <property type="entry name" value="Integrase_cat-core"/>
</dbReference>
<dbReference type="GO" id="GO:0006313">
    <property type="term" value="P:DNA transposition"/>
    <property type="evidence" value="ECO:0007669"/>
    <property type="project" value="InterPro"/>
</dbReference>
<evidence type="ECO:0000313" key="8">
    <source>
        <dbReference type="Proteomes" id="UP000004688"/>
    </source>
</evidence>
<dbReference type="InterPro" id="IPR001598">
    <property type="entry name" value="Transposase_IS30_CS"/>
</dbReference>
<comment type="function">
    <text evidence="1">Required for the transposition of the insertion element.</text>
</comment>
<evidence type="ECO:0000256" key="4">
    <source>
        <dbReference type="ARBA" id="ARBA00023125"/>
    </source>
</evidence>
<keyword evidence="8" id="KW-1185">Reference proteome</keyword>
<dbReference type="InterPro" id="IPR051917">
    <property type="entry name" value="Transposase-Integrase"/>
</dbReference>
<dbReference type="eggNOG" id="COG2826">
    <property type="taxonomic scope" value="Bacteria"/>
</dbReference>
<dbReference type="InterPro" id="IPR036397">
    <property type="entry name" value="RNaseH_sf"/>
</dbReference>
<comment type="similarity">
    <text evidence="2">Belongs to the transposase IS30 family.</text>
</comment>
<proteinExistence type="inferred from homology"/>
<dbReference type="InterPro" id="IPR053392">
    <property type="entry name" value="Transposase_IS30-like"/>
</dbReference>
<dbReference type="InterPro" id="IPR012337">
    <property type="entry name" value="RNaseH-like_sf"/>
</dbReference>
<keyword evidence="3" id="KW-0815">Transposition</keyword>
<dbReference type="GO" id="GO:0004803">
    <property type="term" value="F:transposase activity"/>
    <property type="evidence" value="ECO:0007669"/>
    <property type="project" value="InterPro"/>
</dbReference>
<evidence type="ECO:0000259" key="6">
    <source>
        <dbReference type="PROSITE" id="PS50994"/>
    </source>
</evidence>
<dbReference type="PANTHER" id="PTHR10948:SF23">
    <property type="entry name" value="TRANSPOSASE INSI FOR INSERTION SEQUENCE ELEMENT IS30A-RELATED"/>
    <property type="match status" value="1"/>
</dbReference>
<dbReference type="KEGG" id="oar:OA238_c24740"/>
<protein>
    <submittedName>
        <fullName evidence="7">Transposase</fullName>
    </submittedName>
</protein>
<dbReference type="Pfam" id="PF13936">
    <property type="entry name" value="HTH_38"/>
    <property type="match status" value="1"/>
</dbReference>
<dbReference type="SUPFAM" id="SSF53098">
    <property type="entry name" value="Ribonuclease H-like"/>
    <property type="match status" value="1"/>
</dbReference>
<evidence type="ECO:0000256" key="3">
    <source>
        <dbReference type="ARBA" id="ARBA00022578"/>
    </source>
</evidence>
<evidence type="ECO:0000256" key="1">
    <source>
        <dbReference type="ARBA" id="ARBA00002190"/>
    </source>
</evidence>
<evidence type="ECO:0000313" key="7">
    <source>
        <dbReference type="EMBL" id="AGI72528.1"/>
    </source>
</evidence>
<dbReference type="InterPro" id="IPR025246">
    <property type="entry name" value="IS30-like_HTH"/>
</dbReference>
<dbReference type="Gene3D" id="1.10.10.60">
    <property type="entry name" value="Homeodomain-like"/>
    <property type="match status" value="1"/>
</dbReference>
<keyword evidence="5" id="KW-0233">DNA recombination</keyword>
<dbReference type="PANTHER" id="PTHR10948">
    <property type="entry name" value="TRANSPOSASE"/>
    <property type="match status" value="1"/>
</dbReference>
<dbReference type="HOGENOM" id="CLU_035706_0_1_5"/>
<dbReference type="AlphaFoldDB" id="M9RL93"/>
<dbReference type="GO" id="GO:0015074">
    <property type="term" value="P:DNA integration"/>
    <property type="evidence" value="ECO:0007669"/>
    <property type="project" value="InterPro"/>
</dbReference>
<dbReference type="RefSeq" id="WP_015495599.1">
    <property type="nucleotide sequence ID" value="NC_020908.1"/>
</dbReference>
<dbReference type="NCBIfam" id="NF033563">
    <property type="entry name" value="transpos_IS30"/>
    <property type="match status" value="1"/>
</dbReference>
<dbReference type="Gene3D" id="3.30.420.10">
    <property type="entry name" value="Ribonuclease H-like superfamily/Ribonuclease H"/>
    <property type="match status" value="1"/>
</dbReference>
<keyword evidence="4" id="KW-0238">DNA-binding</keyword>
<evidence type="ECO:0000256" key="5">
    <source>
        <dbReference type="ARBA" id="ARBA00023172"/>
    </source>
</evidence>
<dbReference type="PROSITE" id="PS01043">
    <property type="entry name" value="TRANSPOSASE_IS30"/>
    <property type="match status" value="1"/>
</dbReference>
<dbReference type="PROSITE" id="PS50994">
    <property type="entry name" value="INTEGRASE"/>
    <property type="match status" value="1"/>
</dbReference>
<dbReference type="EMBL" id="CP003742">
    <property type="protein sequence ID" value="AGI72528.1"/>
    <property type="molecule type" value="Genomic_DNA"/>
</dbReference>
<feature type="domain" description="Integrase catalytic" evidence="6">
    <location>
        <begin position="154"/>
        <end position="315"/>
    </location>
</feature>
<evidence type="ECO:0000256" key="2">
    <source>
        <dbReference type="ARBA" id="ARBA00006363"/>
    </source>
</evidence>
<organism evidence="7 8">
    <name type="scientific">Octadecabacter arcticus 238</name>
    <dbReference type="NCBI Taxonomy" id="391616"/>
    <lineage>
        <taxon>Bacteria</taxon>
        <taxon>Pseudomonadati</taxon>
        <taxon>Pseudomonadota</taxon>
        <taxon>Alphaproteobacteria</taxon>
        <taxon>Rhodobacterales</taxon>
        <taxon>Roseobacteraceae</taxon>
        <taxon>Octadecabacter</taxon>
    </lineage>
</organism>
<dbReference type="Proteomes" id="UP000004688">
    <property type="component" value="Chromosome"/>
</dbReference>
<reference evidence="7 8" key="1">
    <citation type="journal article" date="2013" name="PLoS ONE">
        <title>Poles Apart: Arctic and Antarctic Octadecabacter strains Share High Genome Plasticity and a New Type of Xanthorhodopsin.</title>
        <authorList>
            <person name="Vollmers J."/>
            <person name="Voget S."/>
            <person name="Dietrich S."/>
            <person name="Gollnow K."/>
            <person name="Smits M."/>
            <person name="Meyer K."/>
            <person name="Brinkhoff T."/>
            <person name="Simon M."/>
            <person name="Daniel R."/>
        </authorList>
    </citation>
    <scope>NUCLEOTIDE SEQUENCE [LARGE SCALE GENOMIC DNA]</scope>
    <source>
        <strain evidence="7 8">238</strain>
    </source>
</reference>
<gene>
    <name evidence="7" type="ORF">OA238_c24740</name>
</gene>
<dbReference type="OrthoDB" id="9803231at2"/>
<sequence>MRAYHRLTEGQRNQVYALKKAGLKQYAIADQIGVNKSTISREFKRNTGLRGYRPKQAHRLACSRQAQICRTRISDAAWTGIEKMIREELSPEQITGHLKDIGEPSVSPEWIYQHLYADKRNGGDLHTHLRCQKQRRKRYGSTERRGQIKNRVSIEKRPAIVDLRSRVGDWEADTMIGKQGHSVLVTLVERKTRFTVAIKAVNKTARAVTDAICEHLKPHQERVLTLTYDNGREFAYHEEIARELTAEGFFAHPYHSWERGLNENTNGLIRQYIPKGKDIDDLSDEDVAKIIEKINSRPRKCLGFKTPNQLFLGPKQHVALAS</sequence>
<dbReference type="GO" id="GO:0003677">
    <property type="term" value="F:DNA binding"/>
    <property type="evidence" value="ECO:0007669"/>
    <property type="project" value="UniProtKB-KW"/>
</dbReference>
<accession>M9RL93</accession>
<dbReference type="GO" id="GO:0005829">
    <property type="term" value="C:cytosol"/>
    <property type="evidence" value="ECO:0007669"/>
    <property type="project" value="TreeGrafter"/>
</dbReference>